<evidence type="ECO:0000313" key="1">
    <source>
        <dbReference type="EMBL" id="RHX92859.1"/>
    </source>
</evidence>
<gene>
    <name evidence="1" type="ORF">DLM75_06760</name>
</gene>
<evidence type="ECO:0000313" key="2">
    <source>
        <dbReference type="Proteomes" id="UP000265798"/>
    </source>
</evidence>
<dbReference type="InterPro" id="IPR031611">
    <property type="entry name" value="Porin_6"/>
</dbReference>
<dbReference type="Pfam" id="PF16939">
    <property type="entry name" value="Porin_6"/>
    <property type="match status" value="1"/>
</dbReference>
<proteinExistence type="predicted"/>
<dbReference type="RefSeq" id="WP_118967660.1">
    <property type="nucleotide sequence ID" value="NZ_QHCT01000001.1"/>
</dbReference>
<dbReference type="OrthoDB" id="339850at2"/>
<comment type="caution">
    <text evidence="1">The sequence shown here is derived from an EMBL/GenBank/DDBJ whole genome shotgun (WGS) entry which is preliminary data.</text>
</comment>
<dbReference type="Proteomes" id="UP000265798">
    <property type="component" value="Unassembled WGS sequence"/>
</dbReference>
<sequence length="348" mass="39889">MKRIFQVFILLIFPFHVLFSTDSGWVIAPNVKYNQGKYVFETGGFYPPNSSNKIGYGGGSRLTYAQNYPLLGLSISYIKKNWEFQLQGNSTMGYRSSGNFRDEDFYLFSPSTYNNGFVRYGPFYGYQPTWKNDHLSKFPTTSNWSDFDSELKANDSIVGFDVRYFPTEGSPNPKIKGFGLFVIGGYSYEYLKFIVNNSSGSQVSPYTGRIYLSYLEGENISFSNSINELKYGIGTQTNFQRWSIEASFSFVSSQIKSRDFHKERALTFIESGNGKGWIHTVKLNYKLTENIFLNLNWTESFKEFEGKSHVKAGFGPESLTAGFMPFNQQYWLYSVQNQVSLGISTFFF</sequence>
<protein>
    <submittedName>
        <fullName evidence="1">Putative porin</fullName>
    </submittedName>
</protein>
<dbReference type="EMBL" id="QHCT01000001">
    <property type="protein sequence ID" value="RHX92859.1"/>
    <property type="molecule type" value="Genomic_DNA"/>
</dbReference>
<name>A0A396ZBK4_9LEPT</name>
<dbReference type="AlphaFoldDB" id="A0A396ZBK4"/>
<accession>A0A396ZBK4</accession>
<reference evidence="2" key="1">
    <citation type="submission" date="2018-05" db="EMBL/GenBank/DDBJ databases">
        <title>Leptospira yasudae sp. nov. and Leptospira stimsonii sp. nov., two pathogenic species of the genus Leptospira isolated from environmental sources.</title>
        <authorList>
            <person name="Casanovas-Massana A."/>
            <person name="Hamond C."/>
            <person name="Santos L.A."/>
            <person name="Hacker K.P."/>
            <person name="Balassiano I."/>
            <person name="Medeiros M.A."/>
            <person name="Reis M.G."/>
            <person name="Ko A.I."/>
            <person name="Wunder E.A."/>
        </authorList>
    </citation>
    <scope>NUCLEOTIDE SEQUENCE [LARGE SCALE GENOMIC DNA]</scope>
    <source>
        <strain evidence="2">Yale</strain>
    </source>
</reference>
<organism evidence="1 2">
    <name type="scientific">Leptospira stimsonii</name>
    <dbReference type="NCBI Taxonomy" id="2202203"/>
    <lineage>
        <taxon>Bacteria</taxon>
        <taxon>Pseudomonadati</taxon>
        <taxon>Spirochaetota</taxon>
        <taxon>Spirochaetia</taxon>
        <taxon>Leptospirales</taxon>
        <taxon>Leptospiraceae</taxon>
        <taxon>Leptospira</taxon>
    </lineage>
</organism>